<evidence type="ECO:0000256" key="8">
    <source>
        <dbReference type="ARBA" id="ARBA00031306"/>
    </source>
</evidence>
<evidence type="ECO:0000256" key="11">
    <source>
        <dbReference type="PIRSR" id="PIRSR006268-2"/>
    </source>
</evidence>
<comment type="cofactor">
    <cofactor evidence="11">
        <name>Mg(2+)</name>
        <dbReference type="ChEBI" id="CHEBI:18420"/>
    </cofactor>
    <cofactor evidence="11">
        <name>Mn(2+)</name>
        <dbReference type="ChEBI" id="CHEBI:29035"/>
    </cofactor>
    <text evidence="11">Magnesium. Can also use manganese.</text>
</comment>
<keyword evidence="5 10" id="KW-0479">Metal-binding</keyword>
<organism evidence="13 14">
    <name type="scientific">Coprobacter secundus subsp. similis</name>
    <dbReference type="NCBI Taxonomy" id="2751153"/>
    <lineage>
        <taxon>Bacteria</taxon>
        <taxon>Pseudomonadati</taxon>
        <taxon>Bacteroidota</taxon>
        <taxon>Bacteroidia</taxon>
        <taxon>Bacteroidales</taxon>
        <taxon>Barnesiellaceae</taxon>
        <taxon>Coprobacter</taxon>
    </lineage>
</organism>
<evidence type="ECO:0000256" key="7">
    <source>
        <dbReference type="ARBA" id="ARBA00022842"/>
    </source>
</evidence>
<keyword evidence="7 10" id="KW-0460">Magnesium</keyword>
<dbReference type="Proteomes" id="UP000594042">
    <property type="component" value="Chromosome"/>
</dbReference>
<accession>A0A7G1I0N2</accession>
<dbReference type="RefSeq" id="WP_200754993.1">
    <property type="nucleotide sequence ID" value="NZ_AP023322.1"/>
</dbReference>
<evidence type="ECO:0000256" key="10">
    <source>
        <dbReference type="PIRNR" id="PIRNR006268"/>
    </source>
</evidence>
<evidence type="ECO:0000256" key="6">
    <source>
        <dbReference type="ARBA" id="ARBA00022827"/>
    </source>
</evidence>
<evidence type="ECO:0000256" key="1">
    <source>
        <dbReference type="ARBA" id="ARBA00011955"/>
    </source>
</evidence>
<evidence type="ECO:0000256" key="9">
    <source>
        <dbReference type="ARBA" id="ARBA00048540"/>
    </source>
</evidence>
<feature type="binding site" evidence="11">
    <location>
        <position position="293"/>
    </location>
    <ligand>
        <name>Mg(2+)</name>
        <dbReference type="ChEBI" id="CHEBI:18420"/>
    </ligand>
</feature>
<feature type="binding site" evidence="11">
    <location>
        <position position="171"/>
    </location>
    <ligand>
        <name>Mg(2+)</name>
        <dbReference type="ChEBI" id="CHEBI:18420"/>
    </ligand>
</feature>
<evidence type="ECO:0000256" key="5">
    <source>
        <dbReference type="ARBA" id="ARBA00022723"/>
    </source>
</evidence>
<dbReference type="PANTHER" id="PTHR30040:SF2">
    <property type="entry name" value="FAD:PROTEIN FMN TRANSFERASE"/>
    <property type="match status" value="1"/>
</dbReference>
<protein>
    <recommendedName>
        <fullName evidence="2 10">FAD:protein FMN transferase</fullName>
        <ecNumber evidence="1 10">2.7.1.180</ecNumber>
    </recommendedName>
    <alternativeName>
        <fullName evidence="8 10">Flavin transferase</fullName>
    </alternativeName>
</protein>
<feature type="binding site" evidence="11">
    <location>
        <position position="289"/>
    </location>
    <ligand>
        <name>Mg(2+)</name>
        <dbReference type="ChEBI" id="CHEBI:18420"/>
    </ligand>
</feature>
<dbReference type="EMBL" id="AP023322">
    <property type="protein sequence ID" value="BCI64314.1"/>
    <property type="molecule type" value="Genomic_DNA"/>
</dbReference>
<keyword evidence="12" id="KW-0812">Transmembrane</keyword>
<keyword evidence="4 10" id="KW-0808">Transferase</keyword>
<evidence type="ECO:0000313" key="14">
    <source>
        <dbReference type="Proteomes" id="UP000594042"/>
    </source>
</evidence>
<dbReference type="InterPro" id="IPR003374">
    <property type="entry name" value="ApbE-like_sf"/>
</dbReference>
<proteinExistence type="inferred from homology"/>
<dbReference type="SUPFAM" id="SSF143631">
    <property type="entry name" value="ApbE-like"/>
    <property type="match status" value="1"/>
</dbReference>
<dbReference type="PANTHER" id="PTHR30040">
    <property type="entry name" value="THIAMINE BIOSYNTHESIS LIPOPROTEIN APBE"/>
    <property type="match status" value="1"/>
</dbReference>
<keyword evidence="6 10" id="KW-0274">FAD</keyword>
<keyword evidence="14" id="KW-1185">Reference proteome</keyword>
<keyword evidence="12" id="KW-0472">Membrane</keyword>
<keyword evidence="3 10" id="KW-0285">Flavoprotein</keyword>
<dbReference type="GO" id="GO:0016740">
    <property type="term" value="F:transferase activity"/>
    <property type="evidence" value="ECO:0007669"/>
    <property type="project" value="UniProtKB-UniRule"/>
</dbReference>
<dbReference type="EC" id="2.7.1.180" evidence="1 10"/>
<evidence type="ECO:0000256" key="2">
    <source>
        <dbReference type="ARBA" id="ARBA00016337"/>
    </source>
</evidence>
<evidence type="ECO:0000256" key="12">
    <source>
        <dbReference type="SAM" id="Phobius"/>
    </source>
</evidence>
<evidence type="ECO:0000313" key="13">
    <source>
        <dbReference type="EMBL" id="BCI64314.1"/>
    </source>
</evidence>
<keyword evidence="12" id="KW-1133">Transmembrane helix</keyword>
<dbReference type="GO" id="GO:0046872">
    <property type="term" value="F:metal ion binding"/>
    <property type="evidence" value="ECO:0007669"/>
    <property type="project" value="UniProtKB-UniRule"/>
</dbReference>
<dbReference type="Pfam" id="PF02424">
    <property type="entry name" value="ApbE"/>
    <property type="match status" value="1"/>
</dbReference>
<evidence type="ECO:0000256" key="4">
    <source>
        <dbReference type="ARBA" id="ARBA00022679"/>
    </source>
</evidence>
<reference evidence="14" key="1">
    <citation type="submission" date="2020-07" db="EMBL/GenBank/DDBJ databases">
        <title>Complete genome sequencing of Coprobacter sp. strain 2CBH44.</title>
        <authorList>
            <person name="Sakamoto M."/>
            <person name="Murakami T."/>
            <person name="Mori H."/>
        </authorList>
    </citation>
    <scope>NUCLEOTIDE SEQUENCE [LARGE SCALE GENOMIC DNA]</scope>
    <source>
        <strain evidence="14">2CBH44</strain>
    </source>
</reference>
<feature type="transmembrane region" description="Helical" evidence="12">
    <location>
        <begin position="7"/>
        <end position="24"/>
    </location>
</feature>
<comment type="similarity">
    <text evidence="10">Belongs to the ApbE family.</text>
</comment>
<sequence length="341" mass="37551">MRINGKGYIASVIFLVVFAVVSLWKVKGNQILYQHNEGLIFGTVYHITYQYSEDLQSEINALLKRFDKSLSPFNEESIIAAINRNDTTVRVDEYFKTVFNRSKEIYVASEGAFDPTVSPLINVWGFGFSKADDITPFKIDSLLQMVGMDKISLLNGKVIKKDRRMTLNFSAIAKGYSCDIVADFLDSKGIENYIVEIGGEIVAKGKNEKGKCWQVGIDKPILNTAGVTNEIECIASLCNGAMATSGNYRNFRYVDGKRVAHTIDPVSGYPVQHNLLSVTVIADDCMTADAYATAFMVLGVDKSLELAKKTPHIEALFICSAGADSTANAIVVTPGMKKYLN</sequence>
<dbReference type="Gene3D" id="3.10.520.10">
    <property type="entry name" value="ApbE-like domains"/>
    <property type="match status" value="1"/>
</dbReference>
<dbReference type="PIRSF" id="PIRSF006268">
    <property type="entry name" value="ApbE"/>
    <property type="match status" value="1"/>
</dbReference>
<name>A0A7G1I0N2_9BACT</name>
<evidence type="ECO:0000256" key="3">
    <source>
        <dbReference type="ARBA" id="ARBA00022630"/>
    </source>
</evidence>
<dbReference type="KEGG" id="copr:Cop2CBH44_26670"/>
<dbReference type="InterPro" id="IPR024932">
    <property type="entry name" value="ApbE"/>
</dbReference>
<comment type="catalytic activity">
    <reaction evidence="9 10">
        <text>L-threonyl-[protein] + FAD = FMN-L-threonyl-[protein] + AMP + H(+)</text>
        <dbReference type="Rhea" id="RHEA:36847"/>
        <dbReference type="Rhea" id="RHEA-COMP:11060"/>
        <dbReference type="Rhea" id="RHEA-COMP:11061"/>
        <dbReference type="ChEBI" id="CHEBI:15378"/>
        <dbReference type="ChEBI" id="CHEBI:30013"/>
        <dbReference type="ChEBI" id="CHEBI:57692"/>
        <dbReference type="ChEBI" id="CHEBI:74257"/>
        <dbReference type="ChEBI" id="CHEBI:456215"/>
        <dbReference type="EC" id="2.7.1.180"/>
    </reaction>
</comment>
<dbReference type="AlphaFoldDB" id="A0A7G1I0N2"/>
<gene>
    <name evidence="13" type="ORF">Cop2CBH44_26670</name>
</gene>